<dbReference type="InterPro" id="IPR001865">
    <property type="entry name" value="Ribosomal_uS2"/>
</dbReference>
<dbReference type="Gene3D" id="3.40.50.10490">
    <property type="entry name" value="Glucose-6-phosphate isomerase like protein, domain 1"/>
    <property type="match status" value="1"/>
</dbReference>
<organism evidence="8 9">
    <name type="scientific">SAR86 cluster bacterium</name>
    <dbReference type="NCBI Taxonomy" id="2030880"/>
    <lineage>
        <taxon>Bacteria</taxon>
        <taxon>Pseudomonadati</taxon>
        <taxon>Pseudomonadota</taxon>
        <taxon>Gammaproteobacteria</taxon>
        <taxon>SAR86 cluster</taxon>
    </lineage>
</organism>
<dbReference type="PANTHER" id="PTHR12534">
    <property type="entry name" value="30S RIBOSOMAL PROTEIN S2 PROKARYOTIC AND ORGANELLAR"/>
    <property type="match status" value="1"/>
</dbReference>
<keyword evidence="9" id="KW-1185">Reference proteome</keyword>
<dbReference type="PROSITE" id="PS00963">
    <property type="entry name" value="RIBOSOMAL_S2_2"/>
    <property type="match status" value="1"/>
</dbReference>
<feature type="region of interest" description="Disordered" evidence="7">
    <location>
        <begin position="256"/>
        <end position="321"/>
    </location>
</feature>
<dbReference type="Pfam" id="PF00318">
    <property type="entry name" value="Ribosomal_S2"/>
    <property type="match status" value="1"/>
</dbReference>
<dbReference type="InterPro" id="IPR018130">
    <property type="entry name" value="Ribosomal_uS2_CS"/>
</dbReference>
<dbReference type="GO" id="GO:0022627">
    <property type="term" value="C:cytosolic small ribosomal subunit"/>
    <property type="evidence" value="ECO:0007669"/>
    <property type="project" value="TreeGrafter"/>
</dbReference>
<dbReference type="InterPro" id="IPR005706">
    <property type="entry name" value="Ribosomal_uS2_bac/mit/plastid"/>
</dbReference>
<evidence type="ECO:0000313" key="8">
    <source>
        <dbReference type="EMBL" id="URQ63378.1"/>
    </source>
</evidence>
<evidence type="ECO:0000256" key="4">
    <source>
        <dbReference type="ARBA" id="ARBA00035256"/>
    </source>
</evidence>
<feature type="compositionally biased region" description="Basic and acidic residues" evidence="7">
    <location>
        <begin position="259"/>
        <end position="271"/>
    </location>
</feature>
<dbReference type="NCBIfam" id="TIGR01011">
    <property type="entry name" value="rpsB_bact"/>
    <property type="match status" value="1"/>
</dbReference>
<proteinExistence type="inferred from homology"/>
<accession>A0A9Q8X468</accession>
<dbReference type="HAMAP" id="MF_00291_B">
    <property type="entry name" value="Ribosomal_uS2_B"/>
    <property type="match status" value="1"/>
</dbReference>
<feature type="compositionally biased region" description="Basic residues" evidence="7">
    <location>
        <begin position="294"/>
        <end position="321"/>
    </location>
</feature>
<dbReference type="GO" id="GO:0003735">
    <property type="term" value="F:structural constituent of ribosome"/>
    <property type="evidence" value="ECO:0007669"/>
    <property type="project" value="InterPro"/>
</dbReference>
<dbReference type="PANTHER" id="PTHR12534:SF0">
    <property type="entry name" value="SMALL RIBOSOMAL SUBUNIT PROTEIN US2M"/>
    <property type="match status" value="1"/>
</dbReference>
<reference evidence="8" key="1">
    <citation type="submission" date="2022-05" db="EMBL/GenBank/DDBJ databases">
        <title>Single-amplified genomics reveal most streamlined microbe among free-living bacteria.</title>
        <authorList>
            <person name="Roda-Garcia J."/>
            <person name="Haro-Moreno J.M."/>
            <person name="Rodriguez-Valera F."/>
            <person name="Almagro-Moreno S."/>
            <person name="Lopez-Perez M."/>
        </authorList>
    </citation>
    <scope>NUCLEOTIDE SEQUENCE</scope>
    <source>
        <strain evidence="8">TMED112-D2-2</strain>
    </source>
</reference>
<evidence type="ECO:0000256" key="7">
    <source>
        <dbReference type="SAM" id="MobiDB-lite"/>
    </source>
</evidence>
<sequence>MEKNSLTVEKLFELGAHFGHRKRFWNPNMEEFIFCEKNNIHIINLFKTQEKLLEFYDIFKNLSAVGNKIMIVGTKRAANTYVESFGKETEMPYISHRWLGGMLTNWKTIRVPINKLLEYEENKASGQLEGMIKKEAVQLEKEMKKLLLNFDGVKDMKGLPDALFVIDVENEKIAVQEALKMGIPVYGLVDTNSNPNNLTNFIPINDDSSKTIKFVLNYLAQAVNEGQESARKQGLVQKLEGEGGPKVFSLNTSTQKVSAKADNKSQQEKNNSKLTALESEDAVKKVSEPAAKAAPKKTAAKAAPKKTAAKAAPKKTAAKKK</sequence>
<evidence type="ECO:0000256" key="6">
    <source>
        <dbReference type="RuleBase" id="RU003631"/>
    </source>
</evidence>
<dbReference type="Gene3D" id="1.10.287.610">
    <property type="entry name" value="Helix hairpin bin"/>
    <property type="match status" value="1"/>
</dbReference>
<name>A0A9Q8X468_9GAMM</name>
<keyword evidence="3 5" id="KW-0687">Ribonucleoprotein</keyword>
<protein>
    <recommendedName>
        <fullName evidence="4 5">Small ribosomal subunit protein uS2</fullName>
    </recommendedName>
</protein>
<evidence type="ECO:0000256" key="2">
    <source>
        <dbReference type="ARBA" id="ARBA00022980"/>
    </source>
</evidence>
<dbReference type="GO" id="GO:0006412">
    <property type="term" value="P:translation"/>
    <property type="evidence" value="ECO:0007669"/>
    <property type="project" value="UniProtKB-UniRule"/>
</dbReference>
<gene>
    <name evidence="5 8" type="primary">rpsB</name>
    <name evidence="8" type="ORF">M9B40_01055</name>
</gene>
<dbReference type="SUPFAM" id="SSF52313">
    <property type="entry name" value="Ribosomal protein S2"/>
    <property type="match status" value="1"/>
</dbReference>
<dbReference type="PRINTS" id="PR00395">
    <property type="entry name" value="RIBOSOMALS2"/>
</dbReference>
<evidence type="ECO:0000256" key="1">
    <source>
        <dbReference type="ARBA" id="ARBA00006242"/>
    </source>
</evidence>
<comment type="similarity">
    <text evidence="1 5 6">Belongs to the universal ribosomal protein uS2 family.</text>
</comment>
<keyword evidence="2 5" id="KW-0689">Ribosomal protein</keyword>
<evidence type="ECO:0000313" key="9">
    <source>
        <dbReference type="Proteomes" id="UP001056381"/>
    </source>
</evidence>
<dbReference type="InterPro" id="IPR023591">
    <property type="entry name" value="Ribosomal_uS2_flav_dom_sf"/>
</dbReference>
<evidence type="ECO:0000256" key="5">
    <source>
        <dbReference type="HAMAP-Rule" id="MF_00291"/>
    </source>
</evidence>
<dbReference type="Proteomes" id="UP001056381">
    <property type="component" value="Chromosome"/>
</dbReference>
<dbReference type="CDD" id="cd01425">
    <property type="entry name" value="RPS2"/>
    <property type="match status" value="1"/>
</dbReference>
<evidence type="ECO:0000256" key="3">
    <source>
        <dbReference type="ARBA" id="ARBA00023274"/>
    </source>
</evidence>
<dbReference type="EMBL" id="CP097966">
    <property type="protein sequence ID" value="URQ63378.1"/>
    <property type="molecule type" value="Genomic_DNA"/>
</dbReference>
<dbReference type="AlphaFoldDB" id="A0A9Q8X468"/>